<comment type="subcellular location">
    <subcellularLocation>
        <location evidence="1">Membrane</location>
        <topology evidence="1">Multi-pass membrane protein</topology>
    </subcellularLocation>
</comment>
<dbReference type="PANTHER" id="PTHR42208">
    <property type="entry name" value="HEAVY METAL TRANSPORTER-RELATED"/>
    <property type="match status" value="1"/>
</dbReference>
<feature type="transmembrane region" description="Helical" evidence="5">
    <location>
        <begin position="173"/>
        <end position="192"/>
    </location>
</feature>
<feature type="domain" description="Urease accessory protein UreH-like transmembrane" evidence="7">
    <location>
        <begin position="8"/>
        <end position="221"/>
    </location>
</feature>
<name>A0A928VM36_9CYAN</name>
<evidence type="ECO:0000313" key="9">
    <source>
        <dbReference type="Proteomes" id="UP000625316"/>
    </source>
</evidence>
<organism evidence="8 9">
    <name type="scientific">Romeriopsis navalis LEGE 11480</name>
    <dbReference type="NCBI Taxonomy" id="2777977"/>
    <lineage>
        <taxon>Bacteria</taxon>
        <taxon>Bacillati</taxon>
        <taxon>Cyanobacteriota</taxon>
        <taxon>Cyanophyceae</taxon>
        <taxon>Leptolyngbyales</taxon>
        <taxon>Leptolyngbyaceae</taxon>
        <taxon>Romeriopsis</taxon>
        <taxon>Romeriopsis navalis</taxon>
    </lineage>
</organism>
<feature type="transmembrane region" description="Helical" evidence="5">
    <location>
        <begin position="59"/>
        <end position="80"/>
    </location>
</feature>
<dbReference type="InterPro" id="IPR013130">
    <property type="entry name" value="Fe3_Rdtase_TM_dom"/>
</dbReference>
<evidence type="ECO:0000256" key="3">
    <source>
        <dbReference type="ARBA" id="ARBA00022989"/>
    </source>
</evidence>
<feature type="transmembrane region" description="Helical" evidence="5">
    <location>
        <begin position="366"/>
        <end position="383"/>
    </location>
</feature>
<feature type="transmembrane region" description="Helical" evidence="5">
    <location>
        <begin position="300"/>
        <end position="320"/>
    </location>
</feature>
<accession>A0A928VM36</accession>
<feature type="transmembrane region" description="Helical" evidence="5">
    <location>
        <begin position="134"/>
        <end position="161"/>
    </location>
</feature>
<evidence type="ECO:0000259" key="6">
    <source>
        <dbReference type="Pfam" id="PF01794"/>
    </source>
</evidence>
<feature type="transmembrane region" description="Helical" evidence="5">
    <location>
        <begin position="232"/>
        <end position="251"/>
    </location>
</feature>
<dbReference type="InterPro" id="IPR039447">
    <property type="entry name" value="UreH-like_TM_dom"/>
</dbReference>
<feature type="transmembrane region" description="Helical" evidence="5">
    <location>
        <begin position="92"/>
        <end position="114"/>
    </location>
</feature>
<comment type="caution">
    <text evidence="8">The sequence shown here is derived from an EMBL/GenBank/DDBJ whole genome shotgun (WGS) entry which is preliminary data.</text>
</comment>
<dbReference type="EMBL" id="JADEXQ010000012">
    <property type="protein sequence ID" value="MBE9029156.1"/>
    <property type="molecule type" value="Genomic_DNA"/>
</dbReference>
<dbReference type="Pfam" id="PF13386">
    <property type="entry name" value="DsbD_2"/>
    <property type="match status" value="1"/>
</dbReference>
<evidence type="ECO:0000256" key="4">
    <source>
        <dbReference type="ARBA" id="ARBA00023136"/>
    </source>
</evidence>
<reference evidence="8" key="1">
    <citation type="submission" date="2020-10" db="EMBL/GenBank/DDBJ databases">
        <authorList>
            <person name="Castelo-Branco R."/>
            <person name="Eusebio N."/>
            <person name="Adriana R."/>
            <person name="Vieira A."/>
            <person name="Brugerolle De Fraissinette N."/>
            <person name="Rezende De Castro R."/>
            <person name="Schneider M.P."/>
            <person name="Vasconcelos V."/>
            <person name="Leao P.N."/>
        </authorList>
    </citation>
    <scope>NUCLEOTIDE SEQUENCE</scope>
    <source>
        <strain evidence="8">LEGE 11480</strain>
    </source>
</reference>
<keyword evidence="4 5" id="KW-0472">Membrane</keyword>
<protein>
    <submittedName>
        <fullName evidence="8">Sulfite exporter TauE/SafE family protein</fullName>
    </submittedName>
</protein>
<feature type="transmembrane region" description="Helical" evidence="5">
    <location>
        <begin position="341"/>
        <end position="360"/>
    </location>
</feature>
<proteinExistence type="predicted"/>
<feature type="domain" description="Ferric oxidoreductase" evidence="6">
    <location>
        <begin position="234"/>
        <end position="345"/>
    </location>
</feature>
<keyword evidence="9" id="KW-1185">Reference proteome</keyword>
<feature type="transmembrane region" description="Helical" evidence="5">
    <location>
        <begin position="263"/>
        <end position="280"/>
    </location>
</feature>
<dbReference type="RefSeq" id="WP_264323977.1">
    <property type="nucleotide sequence ID" value="NZ_JADEXQ010000012.1"/>
</dbReference>
<gene>
    <name evidence="8" type="ORF">IQ266_05190</name>
</gene>
<dbReference type="GO" id="GO:0016020">
    <property type="term" value="C:membrane"/>
    <property type="evidence" value="ECO:0007669"/>
    <property type="project" value="UniProtKB-SubCell"/>
</dbReference>
<keyword evidence="3 5" id="KW-1133">Transmembrane helix</keyword>
<sequence length="419" mass="45510">MTDLLLIATLGFLGSFGHCLGMCGPLTVAFSLSNPGQSPTETSWPAKLRFNLLLNLGRILSYGLVGLCIGTIGSVLIAGGQLAGIGSGLRQGLAIVTGLLLIWFGLHQIQPTWLPKLPLLHPTLGKLHDRLNHLMFRLANISPIFLGLLWGLMPCGFLYAAQIKAAETGNPQLGAVTMMAFGIGTLPMMLGVGSSTTFLSRDRRSQLFRLGGWVTLAIGILTLTRNSDMVDYTGHSALGLLALTLIARPIAKLWSGPLQYRRALGVGAFILSIAHIAHTVSHTFEWNFTAWQFLLPSQQWGFLSGVMATVLLTPPAFTSFDQMVKALGNHWRTLHLLSIPAFLLVAVHALLLGSSYLGALTLSPNHWGRVVGLGLIVIGVMATRSRYSWKLVGQEKRYVKAKQSLIYQQRDRQPPCCND</sequence>
<dbReference type="Pfam" id="PF01794">
    <property type="entry name" value="Ferric_reduct"/>
    <property type="match status" value="1"/>
</dbReference>
<dbReference type="PANTHER" id="PTHR42208:SF1">
    <property type="entry name" value="HEAVY METAL TRANSPORTER"/>
    <property type="match status" value="1"/>
</dbReference>
<evidence type="ECO:0000259" key="7">
    <source>
        <dbReference type="Pfam" id="PF13386"/>
    </source>
</evidence>
<evidence type="ECO:0000313" key="8">
    <source>
        <dbReference type="EMBL" id="MBE9029156.1"/>
    </source>
</evidence>
<evidence type="ECO:0000256" key="5">
    <source>
        <dbReference type="SAM" id="Phobius"/>
    </source>
</evidence>
<keyword evidence="2 5" id="KW-0812">Transmembrane</keyword>
<evidence type="ECO:0000256" key="1">
    <source>
        <dbReference type="ARBA" id="ARBA00004141"/>
    </source>
</evidence>
<dbReference type="AlphaFoldDB" id="A0A928VM36"/>
<dbReference type="Proteomes" id="UP000625316">
    <property type="component" value="Unassembled WGS sequence"/>
</dbReference>
<evidence type="ECO:0000256" key="2">
    <source>
        <dbReference type="ARBA" id="ARBA00022692"/>
    </source>
</evidence>